<gene>
    <name evidence="5 8" type="primary">menE</name>
    <name evidence="8" type="ORF">E4665_13015</name>
</gene>
<evidence type="ECO:0000256" key="5">
    <source>
        <dbReference type="HAMAP-Rule" id="MF_00731"/>
    </source>
</evidence>
<dbReference type="HAMAP" id="MF_00731">
    <property type="entry name" value="MenE"/>
    <property type="match status" value="1"/>
</dbReference>
<evidence type="ECO:0000256" key="3">
    <source>
        <dbReference type="ARBA" id="ARBA00022741"/>
    </source>
</evidence>
<dbReference type="Pfam" id="PF00501">
    <property type="entry name" value="AMP-binding"/>
    <property type="match status" value="1"/>
</dbReference>
<keyword evidence="9" id="KW-1185">Reference proteome</keyword>
<accession>A0A4Z0GL84</accession>
<evidence type="ECO:0000313" key="9">
    <source>
        <dbReference type="Proteomes" id="UP000298347"/>
    </source>
</evidence>
<dbReference type="InterPro" id="IPR025110">
    <property type="entry name" value="AMP-bd_C"/>
</dbReference>
<dbReference type="Pfam" id="PF13193">
    <property type="entry name" value="AMP-binding_C"/>
    <property type="match status" value="1"/>
</dbReference>
<dbReference type="InterPro" id="IPR020845">
    <property type="entry name" value="AMP-binding_CS"/>
</dbReference>
<comment type="catalytic activity">
    <reaction evidence="5">
        <text>2-succinylbenzoate + ATP + CoA = 2-succinylbenzoyl-CoA + AMP + diphosphate</text>
        <dbReference type="Rhea" id="RHEA:17009"/>
        <dbReference type="ChEBI" id="CHEBI:18325"/>
        <dbReference type="ChEBI" id="CHEBI:30616"/>
        <dbReference type="ChEBI" id="CHEBI:33019"/>
        <dbReference type="ChEBI" id="CHEBI:57287"/>
        <dbReference type="ChEBI" id="CHEBI:57364"/>
        <dbReference type="ChEBI" id="CHEBI:456215"/>
        <dbReference type="EC" id="6.2.1.26"/>
    </reaction>
</comment>
<dbReference type="OrthoDB" id="9762242at2"/>
<dbReference type="FunFam" id="3.30.300.30:FF:000008">
    <property type="entry name" value="2,3-dihydroxybenzoate-AMP ligase"/>
    <property type="match status" value="1"/>
</dbReference>
<feature type="domain" description="AMP-binding enzyme C-terminal" evidence="7">
    <location>
        <begin position="405"/>
        <end position="480"/>
    </location>
</feature>
<evidence type="ECO:0000256" key="2">
    <source>
        <dbReference type="ARBA" id="ARBA00022598"/>
    </source>
</evidence>
<dbReference type="InterPro" id="IPR010192">
    <property type="entry name" value="MenE"/>
</dbReference>
<comment type="caution">
    <text evidence="8">The sequence shown here is derived from an EMBL/GenBank/DDBJ whole genome shotgun (WGS) entry which is preliminary data.</text>
</comment>
<evidence type="ECO:0000256" key="4">
    <source>
        <dbReference type="ARBA" id="ARBA00022840"/>
    </source>
</evidence>
<dbReference type="UniPathway" id="UPA00079"/>
<keyword evidence="4 5" id="KW-0067">ATP-binding</keyword>
<reference evidence="8 9" key="1">
    <citation type="journal article" date="2015" name="Int. J. Syst. Evol. Microbiol.">
        <title>Sporolactobacillus shoreae sp. nov. and Sporolactobacillus spathodeae sp. nov., two spore-forming lactic acid bacteria isolated from tree barks in Thailand.</title>
        <authorList>
            <person name="Thamacharoensuk T."/>
            <person name="Kitahara M."/>
            <person name="Ohkuma M."/>
            <person name="Thongchul N."/>
            <person name="Tanasupawat S."/>
        </authorList>
    </citation>
    <scope>NUCLEOTIDE SEQUENCE [LARGE SCALE GENOMIC DNA]</scope>
    <source>
        <strain evidence="8 9">BK92</strain>
    </source>
</reference>
<dbReference type="PANTHER" id="PTHR43201:SF32">
    <property type="entry name" value="2-SUCCINYLBENZOATE--COA LIGASE, CHLOROPLASTIC_PEROXISOMAL"/>
    <property type="match status" value="1"/>
</dbReference>
<dbReference type="SUPFAM" id="SSF56801">
    <property type="entry name" value="Acetyl-CoA synthetase-like"/>
    <property type="match status" value="1"/>
</dbReference>
<dbReference type="GO" id="GO:0008756">
    <property type="term" value="F:o-succinylbenzoate-CoA ligase activity"/>
    <property type="evidence" value="ECO:0007669"/>
    <property type="project" value="UniProtKB-UniRule"/>
</dbReference>
<evidence type="ECO:0000259" key="7">
    <source>
        <dbReference type="Pfam" id="PF13193"/>
    </source>
</evidence>
<sequence length="498" mass="55838">MQNAMMPNWLMQRANLTPERPAFETDGDIISFRMLWEQVYELAGKLASLGIRKNDHVALLSGNSLDLVRFFHALMAIGAVGVPLNTRLSIEEQVWEIEDSKASWLIFDDKNHLFNSAANEPRLFHRISISQVKRQSHSEVKLQAEFSLDAPCTMIYTSGTTGKPKGVVLTFGNHWWSAAGSALNLGLTETDKWYCCVPLFHVSGLSLLMKNVIYGMPVVLAKKFDPHEANQMICKNGVTMISVVANMLRRMLDDLGTASYPDAFRCMLLGGGPAPLPLLQRSRQKKIPVYQTYGLTETASQMVTLPPEFMFSKLGSAGKPLFHGEIRIIKEDRVADPGEAGEIQVRGMNVSPGYWNHPETADRTFSGGWLRTGDIGYLDTDDFLYVLDRRDDLIISGGENVYPAEIESVLLAFPDVEEAGVIGVKDEQWGEVPFAFVHMKPERTVSEKDILDFCQKKLARYQLPVGIQFTGLLPRNASRKLLRRKLVDRLPKEFSAQK</sequence>
<dbReference type="EMBL" id="SRJD01000016">
    <property type="protein sequence ID" value="TGA97140.1"/>
    <property type="molecule type" value="Genomic_DNA"/>
</dbReference>
<evidence type="ECO:0000259" key="6">
    <source>
        <dbReference type="Pfam" id="PF00501"/>
    </source>
</evidence>
<organism evidence="8 9">
    <name type="scientific">Sporolactobacillus shoreae</name>
    <dbReference type="NCBI Taxonomy" id="1465501"/>
    <lineage>
        <taxon>Bacteria</taxon>
        <taxon>Bacillati</taxon>
        <taxon>Bacillota</taxon>
        <taxon>Bacilli</taxon>
        <taxon>Bacillales</taxon>
        <taxon>Sporolactobacillaceae</taxon>
        <taxon>Sporolactobacillus</taxon>
    </lineage>
</organism>
<dbReference type="Gene3D" id="3.30.300.30">
    <property type="match status" value="1"/>
</dbReference>
<dbReference type="InterPro" id="IPR000873">
    <property type="entry name" value="AMP-dep_synth/lig_dom"/>
</dbReference>
<dbReference type="EC" id="6.2.1.26" evidence="5"/>
<dbReference type="Gene3D" id="3.40.50.12780">
    <property type="entry name" value="N-terminal domain of ligase-like"/>
    <property type="match status" value="1"/>
</dbReference>
<dbReference type="RefSeq" id="WP_135349231.1">
    <property type="nucleotide sequence ID" value="NZ_SRJD01000016.1"/>
</dbReference>
<evidence type="ECO:0000256" key="1">
    <source>
        <dbReference type="ARBA" id="ARBA00022428"/>
    </source>
</evidence>
<dbReference type="PROSITE" id="PS00455">
    <property type="entry name" value="AMP_BINDING"/>
    <property type="match status" value="1"/>
</dbReference>
<comment type="pathway">
    <text evidence="5">Quinol/quinone metabolism; 1,4-dihydroxy-2-naphthoate biosynthesis; 1,4-dihydroxy-2-naphthoate from chorismate: step 5/7.</text>
</comment>
<protein>
    <recommendedName>
        <fullName evidence="5">2-succinylbenzoate--CoA ligase</fullName>
        <ecNumber evidence="5">6.2.1.26</ecNumber>
    </recommendedName>
    <alternativeName>
        <fullName evidence="5">o-succinylbenzoyl-CoA synthetase</fullName>
        <shortName evidence="5">OSB-CoA synthetase</shortName>
    </alternativeName>
</protein>
<proteinExistence type="inferred from homology"/>
<keyword evidence="2 5" id="KW-0436">Ligase</keyword>
<comment type="similarity">
    <text evidence="5">Belongs to the ATP-dependent AMP-binding enzyme family. MenE subfamily.</text>
</comment>
<dbReference type="Proteomes" id="UP000298347">
    <property type="component" value="Unassembled WGS sequence"/>
</dbReference>
<dbReference type="PANTHER" id="PTHR43201">
    <property type="entry name" value="ACYL-COA SYNTHETASE"/>
    <property type="match status" value="1"/>
</dbReference>
<dbReference type="GO" id="GO:0006631">
    <property type="term" value="P:fatty acid metabolic process"/>
    <property type="evidence" value="ECO:0007669"/>
    <property type="project" value="TreeGrafter"/>
</dbReference>
<comment type="function">
    <text evidence="5">Converts 2-succinylbenzoate (OSB) to 2-succinylbenzoyl-CoA (OSB-CoA).</text>
</comment>
<dbReference type="GO" id="GO:0031956">
    <property type="term" value="F:medium-chain fatty acid-CoA ligase activity"/>
    <property type="evidence" value="ECO:0007669"/>
    <property type="project" value="TreeGrafter"/>
</dbReference>
<dbReference type="UniPathway" id="UPA01057">
    <property type="reaction ID" value="UER00166"/>
</dbReference>
<dbReference type="AlphaFoldDB" id="A0A4Z0GL84"/>
<evidence type="ECO:0000313" key="8">
    <source>
        <dbReference type="EMBL" id="TGA97140.1"/>
    </source>
</evidence>
<comment type="pathway">
    <text evidence="5">Quinol/quinone metabolism; menaquinone biosynthesis.</text>
</comment>
<dbReference type="GO" id="GO:0005524">
    <property type="term" value="F:ATP binding"/>
    <property type="evidence" value="ECO:0007669"/>
    <property type="project" value="UniProtKB-KW"/>
</dbReference>
<dbReference type="NCBIfam" id="TIGR01923">
    <property type="entry name" value="menE"/>
    <property type="match status" value="1"/>
</dbReference>
<name>A0A4Z0GL84_9BACL</name>
<dbReference type="InterPro" id="IPR042099">
    <property type="entry name" value="ANL_N_sf"/>
</dbReference>
<dbReference type="InterPro" id="IPR045851">
    <property type="entry name" value="AMP-bd_C_sf"/>
</dbReference>
<feature type="domain" description="AMP-dependent synthetase/ligase" evidence="6">
    <location>
        <begin position="12"/>
        <end position="355"/>
    </location>
</feature>
<dbReference type="GO" id="GO:0009234">
    <property type="term" value="P:menaquinone biosynthetic process"/>
    <property type="evidence" value="ECO:0007669"/>
    <property type="project" value="UniProtKB-UniRule"/>
</dbReference>
<dbReference type="NCBIfam" id="NF002966">
    <property type="entry name" value="PRK03640.1"/>
    <property type="match status" value="1"/>
</dbReference>
<keyword evidence="1 5" id="KW-0474">Menaquinone biosynthesis</keyword>
<keyword evidence="3 5" id="KW-0547">Nucleotide-binding</keyword>